<dbReference type="Pfam" id="PF07238">
    <property type="entry name" value="PilZ"/>
    <property type="match status" value="1"/>
</dbReference>
<protein>
    <recommendedName>
        <fullName evidence="1">PilZ domain-containing protein</fullName>
    </recommendedName>
</protein>
<dbReference type="Gene3D" id="2.40.10.220">
    <property type="entry name" value="predicted glycosyltransferase like domains"/>
    <property type="match status" value="1"/>
</dbReference>
<proteinExistence type="predicted"/>
<gene>
    <name evidence="2" type="ORF">CARN7_0089</name>
</gene>
<dbReference type="SUPFAM" id="SSF141371">
    <property type="entry name" value="PilZ domain-like"/>
    <property type="match status" value="1"/>
</dbReference>
<dbReference type="AlphaFoldDB" id="E6QQ42"/>
<feature type="domain" description="PilZ" evidence="1">
    <location>
        <begin position="112"/>
        <end position="212"/>
    </location>
</feature>
<evidence type="ECO:0000259" key="1">
    <source>
        <dbReference type="Pfam" id="PF07238"/>
    </source>
</evidence>
<dbReference type="InterPro" id="IPR009875">
    <property type="entry name" value="PilZ_domain"/>
</dbReference>
<evidence type="ECO:0000313" key="2">
    <source>
        <dbReference type="EMBL" id="CBI09363.1"/>
    </source>
</evidence>
<sequence length="240" mass="26395">MMTDDAVLKNNSFIHFSALRLRAGTWLKLSYFLGEGPAYDVEFVAAIHGKSIFVSQPDTPSGGIQVDGQYVIYGFNGTSEFTFTAEILQLQGGPFFYAQLTYPDAVEVRVVRDALRVNVSIPMLAMPDSSTSRVSGTIKDLSVKGAMVESVVPVGRIGDKISLVFSTEINARGEVDLDIPARIIYVRKLDAEGIFRSGLEFGHIARDDELILYYLLFTHYAKITNEVGAAIMQLKKNATP</sequence>
<reference evidence="2" key="1">
    <citation type="submission" date="2009-10" db="EMBL/GenBank/DDBJ databases">
        <title>Diversity of trophic interactions inside an arsenic-rich microbial ecosystem.</title>
        <authorList>
            <person name="Bertin P.N."/>
            <person name="Heinrich-Salmeron A."/>
            <person name="Pelletier E."/>
            <person name="Goulhen-Chollet F."/>
            <person name="Arsene-Ploetze F."/>
            <person name="Gallien S."/>
            <person name="Calteau A."/>
            <person name="Vallenet D."/>
            <person name="Casiot C."/>
            <person name="Chane-Woon-Ming B."/>
            <person name="Giloteaux L."/>
            <person name="Barakat M."/>
            <person name="Bonnefoy V."/>
            <person name="Bruneel O."/>
            <person name="Chandler M."/>
            <person name="Cleiss J."/>
            <person name="Duran R."/>
            <person name="Elbaz-Poulichet F."/>
            <person name="Fonknechten N."/>
            <person name="Lauga B."/>
            <person name="Mornico D."/>
            <person name="Ortet P."/>
            <person name="Schaeffer C."/>
            <person name="Siguier P."/>
            <person name="Alexander Thil Smith A."/>
            <person name="Van Dorsselaer A."/>
            <person name="Weissenbach J."/>
            <person name="Medigue C."/>
            <person name="Le Paslier D."/>
        </authorList>
    </citation>
    <scope>NUCLEOTIDE SEQUENCE</scope>
</reference>
<organism evidence="2">
    <name type="scientific">mine drainage metagenome</name>
    <dbReference type="NCBI Taxonomy" id="410659"/>
    <lineage>
        <taxon>unclassified sequences</taxon>
        <taxon>metagenomes</taxon>
        <taxon>ecological metagenomes</taxon>
    </lineage>
</organism>
<comment type="caution">
    <text evidence="2">The sequence shown here is derived from an EMBL/GenBank/DDBJ whole genome shotgun (WGS) entry which is preliminary data.</text>
</comment>
<dbReference type="EMBL" id="CABR01000028">
    <property type="protein sequence ID" value="CBI09363.1"/>
    <property type="molecule type" value="Genomic_DNA"/>
</dbReference>
<dbReference type="GO" id="GO:0035438">
    <property type="term" value="F:cyclic-di-GMP binding"/>
    <property type="evidence" value="ECO:0007669"/>
    <property type="project" value="InterPro"/>
</dbReference>
<accession>E6QQ42</accession>
<name>E6QQ42_9ZZZZ</name>